<dbReference type="InterPro" id="IPR018083">
    <property type="entry name" value="Sterol_reductase_CS"/>
</dbReference>
<evidence type="ECO:0000256" key="6">
    <source>
        <dbReference type="ARBA" id="ARBA00022778"/>
    </source>
</evidence>
<evidence type="ECO:0000256" key="18">
    <source>
        <dbReference type="ARBA" id="ARBA00039984"/>
    </source>
</evidence>
<keyword evidence="13" id="KW-0443">Lipid metabolism</keyword>
<feature type="transmembrane region" description="Helical" evidence="20">
    <location>
        <begin position="106"/>
        <end position="129"/>
    </location>
</feature>
<feature type="transmembrane region" description="Helical" evidence="20">
    <location>
        <begin position="201"/>
        <end position="219"/>
    </location>
</feature>
<dbReference type="InterPro" id="IPR001171">
    <property type="entry name" value="ERG24_DHCR-like"/>
</dbReference>
<evidence type="ECO:0000256" key="11">
    <source>
        <dbReference type="ARBA" id="ARBA00023002"/>
    </source>
</evidence>
<keyword evidence="22" id="KW-1185">Reference proteome</keyword>
<evidence type="ECO:0000256" key="15">
    <source>
        <dbReference type="ARBA" id="ARBA00023166"/>
    </source>
</evidence>
<evidence type="ECO:0000256" key="17">
    <source>
        <dbReference type="ARBA" id="ARBA00038851"/>
    </source>
</evidence>
<dbReference type="PROSITE" id="PS01017">
    <property type="entry name" value="STEROL_REDUCT_1"/>
    <property type="match status" value="1"/>
</dbReference>
<protein>
    <recommendedName>
        <fullName evidence="18">7-dehydrocholesterol reductase</fullName>
        <ecNumber evidence="17">1.3.1.21</ecNumber>
    </recommendedName>
    <alternativeName>
        <fullName evidence="19">Sterol Delta(7)-reductase</fullName>
    </alternativeName>
</protein>
<evidence type="ECO:0000313" key="21">
    <source>
        <dbReference type="EMBL" id="CUI16288.1"/>
    </source>
</evidence>
<accession>A0A0U5EQ78</accession>
<dbReference type="STRING" id="389348.PNK_0661"/>
<evidence type="ECO:0000256" key="3">
    <source>
        <dbReference type="ARBA" id="ARBA00022516"/>
    </source>
</evidence>
<feature type="transmembrane region" description="Helical" evidence="20">
    <location>
        <begin position="141"/>
        <end position="161"/>
    </location>
</feature>
<feature type="transmembrane region" description="Helical" evidence="20">
    <location>
        <begin position="265"/>
        <end position="287"/>
    </location>
</feature>
<dbReference type="RefSeq" id="WP_059060278.1">
    <property type="nucleotide sequence ID" value="NZ_LN879502.1"/>
</dbReference>
<dbReference type="AlphaFoldDB" id="A0A0U5EQ78"/>
<dbReference type="EMBL" id="LN879502">
    <property type="protein sequence ID" value="CUI16288.1"/>
    <property type="molecule type" value="Genomic_DNA"/>
</dbReference>
<evidence type="ECO:0000256" key="12">
    <source>
        <dbReference type="ARBA" id="ARBA00023011"/>
    </source>
</evidence>
<evidence type="ECO:0000256" key="5">
    <source>
        <dbReference type="ARBA" id="ARBA00022692"/>
    </source>
</evidence>
<evidence type="ECO:0000256" key="14">
    <source>
        <dbReference type="ARBA" id="ARBA00023136"/>
    </source>
</evidence>
<keyword evidence="15" id="KW-1207">Sterol metabolism</keyword>
<dbReference type="EC" id="1.3.1.21" evidence="17"/>
<feature type="transmembrane region" description="Helical" evidence="20">
    <location>
        <begin position="61"/>
        <end position="85"/>
    </location>
</feature>
<keyword evidence="3" id="KW-0444">Lipid biosynthesis</keyword>
<evidence type="ECO:0000256" key="8">
    <source>
        <dbReference type="ARBA" id="ARBA00022857"/>
    </source>
</evidence>
<dbReference type="GO" id="GO:0006695">
    <property type="term" value="P:cholesterol biosynthetic process"/>
    <property type="evidence" value="ECO:0007669"/>
    <property type="project" value="UniProtKB-KW"/>
</dbReference>
<evidence type="ECO:0000256" key="7">
    <source>
        <dbReference type="ARBA" id="ARBA00022824"/>
    </source>
</evidence>
<sequence length="436" mass="50502">MVFLEQKSNFRHTFGPLLLLLLCPPTVFAFWYTNVYLNGSLLKFGELLWQQGLLQTLEEIWFPYFFGTTTAWTILAIFAVFELVLMRALPGKTYEGPTTPAGHVPLYKANGVPAYLVTLVTFYLASFHFQLFSPTIIYDHFAGLLGALNIFSLWFCLFLLLKGHFAPSSRDVGGSGNVIFDYYWGMELYPRLWGWDIKQFTNCRFGMMGWPLILLSFAAKQQQLYDLSDSMIVAVALQLIYITKFFIWEPGYLRSLDIMHDRAGYYICWGCLVWVPGIYTSPTLYLVNHPNHLGYPFATLLFVLGTAGIMINYLADRQRQQVRAKQGSCLVWGKPPALTIAHYMTETGESKHNLLLSSGWWGLSRHFHYLPELLAAFCWSAPALFEHFLPYFYFTFLTILLIDRAFRDDRRCLHKYGEDWQLYCQKVPYKIIPYVI</sequence>
<keyword evidence="16" id="KW-0753">Steroid metabolism</keyword>
<dbReference type="GO" id="GO:0047598">
    <property type="term" value="F:7-dehydrocholesterol reductase activity"/>
    <property type="evidence" value="ECO:0007669"/>
    <property type="project" value="UniProtKB-EC"/>
</dbReference>
<keyword evidence="12" id="KW-0756">Sterol biosynthesis</keyword>
<dbReference type="Pfam" id="PF01222">
    <property type="entry name" value="ERG4_ERG24"/>
    <property type="match status" value="1"/>
</dbReference>
<dbReference type="PROSITE" id="PS01018">
    <property type="entry name" value="STEROL_REDUCT_2"/>
    <property type="match status" value="1"/>
</dbReference>
<keyword evidence="5 20" id="KW-0812">Transmembrane</keyword>
<keyword evidence="6" id="KW-0152">Cholesterol biosynthesis</keyword>
<evidence type="ECO:0000313" key="22">
    <source>
        <dbReference type="Proteomes" id="UP000069902"/>
    </source>
</evidence>
<evidence type="ECO:0000256" key="13">
    <source>
        <dbReference type="ARBA" id="ARBA00023098"/>
    </source>
</evidence>
<evidence type="ECO:0000256" key="1">
    <source>
        <dbReference type="ARBA" id="ARBA00004477"/>
    </source>
</evidence>
<name>A0A0U5EQ78_9BACT</name>
<gene>
    <name evidence="21" type="primary">dhcr7</name>
    <name evidence="21" type="ORF">PNK_0661</name>
</gene>
<keyword evidence="9" id="KW-0752">Steroid biosynthesis</keyword>
<dbReference type="GO" id="GO:0016020">
    <property type="term" value="C:membrane"/>
    <property type="evidence" value="ECO:0007669"/>
    <property type="project" value="InterPro"/>
</dbReference>
<dbReference type="KEGG" id="pnl:PNK_0661"/>
<keyword evidence="14 20" id="KW-0472">Membrane</keyword>
<dbReference type="Gene3D" id="1.20.120.1630">
    <property type="match status" value="1"/>
</dbReference>
<evidence type="ECO:0000256" key="20">
    <source>
        <dbReference type="SAM" id="Phobius"/>
    </source>
</evidence>
<keyword evidence="4" id="KW-0153">Cholesterol metabolism</keyword>
<evidence type="ECO:0000256" key="16">
    <source>
        <dbReference type="ARBA" id="ARBA00023221"/>
    </source>
</evidence>
<evidence type="ECO:0000256" key="10">
    <source>
        <dbReference type="ARBA" id="ARBA00022989"/>
    </source>
</evidence>
<dbReference type="GO" id="GO:0016132">
    <property type="term" value="P:brassinosteroid biosynthetic process"/>
    <property type="evidence" value="ECO:0007669"/>
    <property type="project" value="TreeGrafter"/>
</dbReference>
<dbReference type="FunFam" id="1.20.120.1630:FF:000006">
    <property type="entry name" value="Putative 7-dehydrocholesterol reductase"/>
    <property type="match status" value="1"/>
</dbReference>
<reference evidence="22" key="1">
    <citation type="submission" date="2015-09" db="EMBL/GenBank/DDBJ databases">
        <authorList>
            <person name="Bertelli C."/>
        </authorList>
    </citation>
    <scope>NUCLEOTIDE SEQUENCE [LARGE SCALE GENOMIC DNA]</scope>
    <source>
        <strain evidence="22">KNic</strain>
    </source>
</reference>
<dbReference type="PANTHER" id="PTHR21257:SF38">
    <property type="entry name" value="7-DEHYDROCHOLESTEROL REDUCTASE"/>
    <property type="match status" value="1"/>
</dbReference>
<keyword evidence="10 20" id="KW-1133">Transmembrane helix</keyword>
<dbReference type="PATRIC" id="fig|389348.3.peg.723"/>
<proteinExistence type="inferred from homology"/>
<keyword evidence="11 21" id="KW-0560">Oxidoreductase</keyword>
<comment type="subcellular location">
    <subcellularLocation>
        <location evidence="1">Endoplasmic reticulum membrane</location>
        <topology evidence="1">Multi-pass membrane protein</topology>
    </subcellularLocation>
</comment>
<feature type="transmembrane region" description="Helical" evidence="20">
    <location>
        <begin position="293"/>
        <end position="315"/>
    </location>
</feature>
<keyword evidence="7" id="KW-0256">Endoplasmic reticulum</keyword>
<comment type="similarity">
    <text evidence="2">Belongs to the ERG4/ERG24 family.</text>
</comment>
<dbReference type="Proteomes" id="UP000069902">
    <property type="component" value="Chromosome cPNK"/>
</dbReference>
<evidence type="ECO:0000256" key="4">
    <source>
        <dbReference type="ARBA" id="ARBA00022548"/>
    </source>
</evidence>
<organism evidence="21 22">
    <name type="scientific">Candidatus Protochlamydia naegleriophila</name>
    <dbReference type="NCBI Taxonomy" id="389348"/>
    <lineage>
        <taxon>Bacteria</taxon>
        <taxon>Pseudomonadati</taxon>
        <taxon>Chlamydiota</taxon>
        <taxon>Chlamydiia</taxon>
        <taxon>Parachlamydiales</taxon>
        <taxon>Parachlamydiaceae</taxon>
        <taxon>Candidatus Protochlamydia</taxon>
    </lineage>
</organism>
<evidence type="ECO:0000256" key="2">
    <source>
        <dbReference type="ARBA" id="ARBA00005402"/>
    </source>
</evidence>
<evidence type="ECO:0000256" key="19">
    <source>
        <dbReference type="ARBA" id="ARBA00042688"/>
    </source>
</evidence>
<dbReference type="PANTHER" id="PTHR21257">
    <property type="entry name" value="DELTA(14)-STEROL REDUCTASE"/>
    <property type="match status" value="1"/>
</dbReference>
<dbReference type="InParanoid" id="A0A0U5EQ78"/>
<evidence type="ECO:0000256" key="9">
    <source>
        <dbReference type="ARBA" id="ARBA00022955"/>
    </source>
</evidence>
<keyword evidence="8" id="KW-0521">NADP</keyword>
<feature type="transmembrane region" description="Helical" evidence="20">
    <location>
        <begin position="231"/>
        <end position="253"/>
    </location>
</feature>